<dbReference type="GO" id="GO:0004601">
    <property type="term" value="F:peroxidase activity"/>
    <property type="evidence" value="ECO:0007669"/>
    <property type="project" value="UniProtKB-KW"/>
</dbReference>
<dbReference type="EMBL" id="JBHSJB010000010">
    <property type="protein sequence ID" value="MFC5054310.1"/>
    <property type="molecule type" value="Genomic_DNA"/>
</dbReference>
<evidence type="ECO:0000313" key="13">
    <source>
        <dbReference type="Proteomes" id="UP001595833"/>
    </source>
</evidence>
<dbReference type="SUPFAM" id="SSF54909">
    <property type="entry name" value="Dimeric alpha+beta barrel"/>
    <property type="match status" value="1"/>
</dbReference>
<name>A0ABV9XYI7_9PSEU</name>
<proteinExistence type="inferred from homology"/>
<evidence type="ECO:0000259" key="11">
    <source>
        <dbReference type="Pfam" id="PF20628"/>
    </source>
</evidence>
<dbReference type="Pfam" id="PF04261">
    <property type="entry name" value="Dyp_perox_N"/>
    <property type="match status" value="1"/>
</dbReference>
<comment type="similarity">
    <text evidence="8">Belongs to the DyP-type peroxidase family.</text>
</comment>
<organism evidence="12 13">
    <name type="scientific">Saccharothrix xinjiangensis</name>
    <dbReference type="NCBI Taxonomy" id="204798"/>
    <lineage>
        <taxon>Bacteria</taxon>
        <taxon>Bacillati</taxon>
        <taxon>Actinomycetota</taxon>
        <taxon>Actinomycetes</taxon>
        <taxon>Pseudonocardiales</taxon>
        <taxon>Pseudonocardiaceae</taxon>
        <taxon>Saccharothrix</taxon>
    </lineage>
</organism>
<keyword evidence="7" id="KW-0408">Iron</keyword>
<gene>
    <name evidence="12" type="ORF">ACFPFM_11130</name>
</gene>
<accession>A0ABV9XYI7</accession>
<evidence type="ECO:0000256" key="7">
    <source>
        <dbReference type="ARBA" id="ARBA00023004"/>
    </source>
</evidence>
<feature type="domain" description="Dyp-type peroxidase C-terminal" evidence="11">
    <location>
        <begin position="148"/>
        <end position="323"/>
    </location>
</feature>
<evidence type="ECO:0000256" key="6">
    <source>
        <dbReference type="ARBA" id="ARBA00023002"/>
    </source>
</evidence>
<dbReference type="InterPro" id="IPR048328">
    <property type="entry name" value="Dyp_perox_C"/>
</dbReference>
<evidence type="ECO:0000256" key="8">
    <source>
        <dbReference type="ARBA" id="ARBA00025737"/>
    </source>
</evidence>
<feature type="domain" description="Dyp-type peroxidase N-terminal" evidence="10">
    <location>
        <begin position="59"/>
        <end position="143"/>
    </location>
</feature>
<evidence type="ECO:0000256" key="1">
    <source>
        <dbReference type="ARBA" id="ARBA00001970"/>
    </source>
</evidence>
<keyword evidence="5" id="KW-0732">Signal</keyword>
<evidence type="ECO:0000256" key="9">
    <source>
        <dbReference type="SAM" id="MobiDB-lite"/>
    </source>
</evidence>
<dbReference type="PANTHER" id="PTHR30521">
    <property type="entry name" value="DEFERROCHELATASE/PEROXIDASE"/>
    <property type="match status" value="1"/>
</dbReference>
<keyword evidence="6" id="KW-0560">Oxidoreductase</keyword>
<evidence type="ECO:0000256" key="5">
    <source>
        <dbReference type="ARBA" id="ARBA00022729"/>
    </source>
</evidence>
<evidence type="ECO:0000256" key="2">
    <source>
        <dbReference type="ARBA" id="ARBA00022559"/>
    </source>
</evidence>
<comment type="cofactor">
    <cofactor evidence="1">
        <name>heme b</name>
        <dbReference type="ChEBI" id="CHEBI:60344"/>
    </cofactor>
</comment>
<feature type="region of interest" description="Disordered" evidence="9">
    <location>
        <begin position="219"/>
        <end position="239"/>
    </location>
</feature>
<dbReference type="PROSITE" id="PS51404">
    <property type="entry name" value="DYP_PEROXIDASE"/>
    <property type="match status" value="1"/>
</dbReference>
<keyword evidence="13" id="KW-1185">Reference proteome</keyword>
<keyword evidence="3" id="KW-0349">Heme</keyword>
<dbReference type="NCBIfam" id="TIGR01413">
    <property type="entry name" value="Dyp_perox_fam"/>
    <property type="match status" value="1"/>
</dbReference>
<dbReference type="Pfam" id="PF20628">
    <property type="entry name" value="Dyp_perox_C"/>
    <property type="match status" value="1"/>
</dbReference>
<comment type="caution">
    <text evidence="12">The sequence shown here is derived from an EMBL/GenBank/DDBJ whole genome shotgun (WGS) entry which is preliminary data.</text>
</comment>
<dbReference type="PANTHER" id="PTHR30521:SF4">
    <property type="entry name" value="DEFERROCHELATASE"/>
    <property type="match status" value="1"/>
</dbReference>
<evidence type="ECO:0000313" key="12">
    <source>
        <dbReference type="EMBL" id="MFC5054310.1"/>
    </source>
</evidence>
<keyword evidence="2 12" id="KW-0575">Peroxidase</keyword>
<reference evidence="13" key="1">
    <citation type="journal article" date="2019" name="Int. J. Syst. Evol. Microbiol.">
        <title>The Global Catalogue of Microorganisms (GCM) 10K type strain sequencing project: providing services to taxonomists for standard genome sequencing and annotation.</title>
        <authorList>
            <consortium name="The Broad Institute Genomics Platform"/>
            <consortium name="The Broad Institute Genome Sequencing Center for Infectious Disease"/>
            <person name="Wu L."/>
            <person name="Ma J."/>
        </authorList>
    </citation>
    <scope>NUCLEOTIDE SEQUENCE [LARGE SCALE GENOMIC DNA]</scope>
    <source>
        <strain evidence="13">KCTC 12848</strain>
    </source>
</reference>
<sequence>MLATLGLAGLTGCAAEPDREAPQPSAGQRGVLEPAAAHTELVAFDVTAHGTDALTEVIRTLGAPAAGVTTTVAVGASLFDGRFDLERPRGLTLMPSFRNDVLDPRWCHGDLLVQASAATRGPIDATFARTVSGVTTRWRIAGFHPSGSRNLFGFREGSGNPDPADVELMDRHVWVQTGDDEPTWCAGGTYQVVRLIRLATPTWDDEPTEVQERVFGRHKDTNAPLGHSTEHAEPDYTDDPHGRLIPLDAHIRRANPRTPDSQAHRILRRSHSFRDESGSGQIFTCFQRDIERGFATVQKRLAGEALERYLLPFGGGYYFVLPDTTTPGADRIGRRAHG</sequence>
<dbReference type="InterPro" id="IPR048327">
    <property type="entry name" value="Dyp_perox_N"/>
</dbReference>
<evidence type="ECO:0000259" key="10">
    <source>
        <dbReference type="Pfam" id="PF04261"/>
    </source>
</evidence>
<dbReference type="InterPro" id="IPR011008">
    <property type="entry name" value="Dimeric_a/b-barrel"/>
</dbReference>
<keyword evidence="4" id="KW-0479">Metal-binding</keyword>
<dbReference type="InterPro" id="IPR006314">
    <property type="entry name" value="Dyp_peroxidase"/>
</dbReference>
<evidence type="ECO:0000256" key="4">
    <source>
        <dbReference type="ARBA" id="ARBA00022723"/>
    </source>
</evidence>
<dbReference type="RefSeq" id="WP_344041596.1">
    <property type="nucleotide sequence ID" value="NZ_BAAAKE010000029.1"/>
</dbReference>
<evidence type="ECO:0000256" key="3">
    <source>
        <dbReference type="ARBA" id="ARBA00022617"/>
    </source>
</evidence>
<feature type="compositionally biased region" description="Basic and acidic residues" evidence="9">
    <location>
        <begin position="228"/>
        <end position="239"/>
    </location>
</feature>
<dbReference type="Proteomes" id="UP001595833">
    <property type="component" value="Unassembled WGS sequence"/>
</dbReference>
<protein>
    <submittedName>
        <fullName evidence="12">Dyp-type peroxidase</fullName>
    </submittedName>
</protein>